<comment type="caution">
    <text evidence="3">The sequence shown here is derived from an EMBL/GenBank/DDBJ whole genome shotgun (WGS) entry which is preliminary data.</text>
</comment>
<evidence type="ECO:0000313" key="4">
    <source>
        <dbReference type="Proteomes" id="UP001055247"/>
    </source>
</evidence>
<feature type="region of interest" description="Disordered" evidence="1">
    <location>
        <begin position="140"/>
        <end position="160"/>
    </location>
</feature>
<accession>A0AAV4ZH30</accession>
<dbReference type="AlphaFoldDB" id="A0AAV4ZH30"/>
<dbReference type="Proteomes" id="UP001055247">
    <property type="component" value="Unassembled WGS sequence"/>
</dbReference>
<dbReference type="EMBL" id="BPQO01000003">
    <property type="protein sequence ID" value="GJD87522.1"/>
    <property type="molecule type" value="Genomic_DNA"/>
</dbReference>
<feature type="compositionally biased region" description="Low complexity" evidence="1">
    <location>
        <begin position="144"/>
        <end position="153"/>
    </location>
</feature>
<reference evidence="3" key="1">
    <citation type="journal article" date="2016" name="Front. Microbiol.">
        <title>Genome Sequence of the Piezophilic, Mesophilic Sulfate-Reducing Bacterium Desulfovibrio indicus J2T.</title>
        <authorList>
            <person name="Cao J."/>
            <person name="Maignien L."/>
            <person name="Shao Z."/>
            <person name="Alain K."/>
            <person name="Jebbar M."/>
        </authorList>
    </citation>
    <scope>NUCLEOTIDE SEQUENCE</scope>
    <source>
        <strain evidence="3">DSM 16372</strain>
    </source>
</reference>
<name>A0AAV4ZH30_9HYPH</name>
<dbReference type="InterPro" id="IPR019301">
    <property type="entry name" value="Flagellar_prot_FlgJ_N"/>
</dbReference>
<proteinExistence type="predicted"/>
<feature type="domain" description="Flagellar protein FlgJ N-terminal" evidence="2">
    <location>
        <begin position="97"/>
        <end position="136"/>
    </location>
</feature>
<protein>
    <recommendedName>
        <fullName evidence="2">Flagellar protein FlgJ N-terminal domain-containing protein</fullName>
    </recommendedName>
</protein>
<dbReference type="RefSeq" id="WP_066919961.1">
    <property type="nucleotide sequence ID" value="NZ_BPQO01000003.1"/>
</dbReference>
<gene>
    <name evidence="3" type="ORF">BHAOGJBA_1026</name>
</gene>
<keyword evidence="4" id="KW-1185">Reference proteome</keyword>
<sequence>MSISPPTDIVMDVAKAADPQRYQEAAAKLSAPGDPAAFTDAVRAAGLALHMPLDARGSLTSLQNQTTLAGAGPVSDPYKKFEGLVLQQFVEAMMPDKSETVFGKGNAGHIWKSMLAEQIGQQIAKAGGIGIARMLDKAHPETAQPVQPTQPTTDSAAPKV</sequence>
<evidence type="ECO:0000259" key="2">
    <source>
        <dbReference type="Pfam" id="PF10135"/>
    </source>
</evidence>
<evidence type="ECO:0000256" key="1">
    <source>
        <dbReference type="SAM" id="MobiDB-lite"/>
    </source>
</evidence>
<reference evidence="3" key="2">
    <citation type="submission" date="2021-08" db="EMBL/GenBank/DDBJ databases">
        <authorList>
            <person name="Tani A."/>
            <person name="Ola A."/>
            <person name="Ogura Y."/>
            <person name="Katsura K."/>
            <person name="Hayashi T."/>
        </authorList>
    </citation>
    <scope>NUCLEOTIDE SEQUENCE</scope>
    <source>
        <strain evidence="3">DSM 16372</strain>
    </source>
</reference>
<evidence type="ECO:0000313" key="3">
    <source>
        <dbReference type="EMBL" id="GJD87522.1"/>
    </source>
</evidence>
<organism evidence="3 4">
    <name type="scientific">Methylobacterium hispanicum</name>
    <dbReference type="NCBI Taxonomy" id="270350"/>
    <lineage>
        <taxon>Bacteria</taxon>
        <taxon>Pseudomonadati</taxon>
        <taxon>Pseudomonadota</taxon>
        <taxon>Alphaproteobacteria</taxon>
        <taxon>Hyphomicrobiales</taxon>
        <taxon>Methylobacteriaceae</taxon>
        <taxon>Methylobacterium</taxon>
    </lineage>
</organism>
<dbReference type="Pfam" id="PF10135">
    <property type="entry name" value="Rod-binding"/>
    <property type="match status" value="1"/>
</dbReference>